<reference evidence="3 4" key="1">
    <citation type="journal article" date="2016" name="Appl. Environ. Microbiol.">
        <title>Whole genome relationships among Francisella bacteria of diverse origin define new species and provide specific regions for detection.</title>
        <authorList>
            <person name="Challacombe J.F."/>
            <person name="Petersen J.M."/>
            <person name="Gallegos-Graves V."/>
            <person name="Hodge D."/>
            <person name="Pillai S."/>
            <person name="Kuske C.R."/>
        </authorList>
    </citation>
    <scope>NUCLEOTIDE SEQUENCE [LARGE SCALE GENOMIC DNA]</scope>
    <source>
        <strain evidence="4">TX07-7310</strain>
    </source>
</reference>
<evidence type="ECO:0000313" key="3">
    <source>
        <dbReference type="EMBL" id="API87196.1"/>
    </source>
</evidence>
<protein>
    <submittedName>
        <fullName evidence="3">Stilbene synthase</fullName>
    </submittedName>
</protein>
<dbReference type="InterPro" id="IPR008927">
    <property type="entry name" value="6-PGluconate_DH-like_C_sf"/>
</dbReference>
<sequence length="238" mass="27511">MQQVPKYVIVGDGNVASHICYYFECLKLDFEQWSRKEDISRLNNLLDRATHVLVLIKDDQIESFIENNLSNNLDSLIIVHFSGALSIENAIGAHPLQSFPDKCLYTLEVYKSVPFIIDNKDIKFSKLLPGLPNPSFSIDKEEKPYYHAMCVLANNVTALIWKKFCTEMESRFNINKTHLIPYLDRTFKNIKQDHHAISGPISRGDKVTLQKDLEALKDDDFYNFFKTIVNQFTTKDKI</sequence>
<evidence type="ECO:0000256" key="1">
    <source>
        <dbReference type="ARBA" id="ARBA00023002"/>
    </source>
</evidence>
<dbReference type="InterPro" id="IPR018931">
    <property type="entry name" value="DUF2520"/>
</dbReference>
<evidence type="ECO:0000313" key="4">
    <source>
        <dbReference type="Proteomes" id="UP000184222"/>
    </source>
</evidence>
<dbReference type="Proteomes" id="UP000184222">
    <property type="component" value="Chromosome"/>
</dbReference>
<dbReference type="AlphaFoldDB" id="A0A1L4BTL6"/>
<name>A0A1L4BTL6_9GAMM</name>
<dbReference type="OrthoDB" id="8650434at2"/>
<dbReference type="SUPFAM" id="SSF48179">
    <property type="entry name" value="6-phosphogluconate dehydrogenase C-terminal domain-like"/>
    <property type="match status" value="1"/>
</dbReference>
<feature type="domain" description="DUF2520" evidence="2">
    <location>
        <begin position="126"/>
        <end position="228"/>
    </location>
</feature>
<dbReference type="KEGG" id="frx:F7310_07405"/>
<gene>
    <name evidence="3" type="ORF">F7310_07405</name>
</gene>
<dbReference type="RefSeq" id="WP_072712909.1">
    <property type="nucleotide sequence ID" value="NZ_CP016796.1"/>
</dbReference>
<dbReference type="Pfam" id="PF10728">
    <property type="entry name" value="DUF2520"/>
    <property type="match status" value="1"/>
</dbReference>
<dbReference type="Gene3D" id="1.10.1040.20">
    <property type="entry name" value="ProC-like, C-terminal domain"/>
    <property type="match status" value="1"/>
</dbReference>
<dbReference type="STRING" id="573570.F7310_07405"/>
<dbReference type="InterPro" id="IPR037108">
    <property type="entry name" value="TM1727-like_C_sf"/>
</dbReference>
<accession>A0A1L4BTL6</accession>
<proteinExistence type="predicted"/>
<dbReference type="GO" id="GO:0016491">
    <property type="term" value="F:oxidoreductase activity"/>
    <property type="evidence" value="ECO:0007669"/>
    <property type="project" value="UniProtKB-KW"/>
</dbReference>
<dbReference type="EMBL" id="CP016796">
    <property type="protein sequence ID" value="API87196.1"/>
    <property type="molecule type" value="Genomic_DNA"/>
</dbReference>
<dbReference type="PANTHER" id="PTHR40459:SF1">
    <property type="entry name" value="CONSERVED HYPOTHETICAL ALANINE AND LEUCINE RICH PROTEIN"/>
    <property type="match status" value="1"/>
</dbReference>
<dbReference type="PANTHER" id="PTHR40459">
    <property type="entry name" value="CONSERVED HYPOTHETICAL ALANINE AND LEUCINE RICH PROTEIN"/>
    <property type="match status" value="1"/>
</dbReference>
<keyword evidence="1" id="KW-0560">Oxidoreductase</keyword>
<keyword evidence="4" id="KW-1185">Reference proteome</keyword>
<dbReference type="Gene3D" id="3.40.50.720">
    <property type="entry name" value="NAD(P)-binding Rossmann-like Domain"/>
    <property type="match status" value="1"/>
</dbReference>
<organism evidence="3 4">
    <name type="scientific">Francisella uliginis</name>
    <dbReference type="NCBI Taxonomy" id="573570"/>
    <lineage>
        <taxon>Bacteria</taxon>
        <taxon>Pseudomonadati</taxon>
        <taxon>Pseudomonadota</taxon>
        <taxon>Gammaproteobacteria</taxon>
        <taxon>Thiotrichales</taxon>
        <taxon>Francisellaceae</taxon>
        <taxon>Francisella</taxon>
    </lineage>
</organism>
<evidence type="ECO:0000259" key="2">
    <source>
        <dbReference type="Pfam" id="PF10728"/>
    </source>
</evidence>